<dbReference type="EMBL" id="CP000393">
    <property type="protein sequence ID" value="ABG51725.1"/>
    <property type="molecule type" value="Genomic_DNA"/>
</dbReference>
<dbReference type="STRING" id="203124.Tery_2519"/>
<gene>
    <name evidence="1" type="ordered locus">Tery_2519</name>
</gene>
<protein>
    <recommendedName>
        <fullName evidence="2">Glycosyl transferase, family 8</fullName>
    </recommendedName>
</protein>
<accession>Q111U9</accession>
<reference evidence="1" key="1">
    <citation type="submission" date="2006-06" db="EMBL/GenBank/DDBJ databases">
        <title>Complete sequence of Trichodesmium erythraeum IMS101.</title>
        <authorList>
            <consortium name="US DOE Joint Genome Institute"/>
            <person name="Copeland A."/>
            <person name="Lucas S."/>
            <person name="Lapidus A."/>
            <person name="Barry K."/>
            <person name="Detter J.C."/>
            <person name="Glavina del Rio T."/>
            <person name="Hammon N."/>
            <person name="Israni S."/>
            <person name="Dalin E."/>
            <person name="Tice H."/>
            <person name="Pitluck S."/>
            <person name="Kiss H."/>
            <person name="Munk A.C."/>
            <person name="Brettin T."/>
            <person name="Bruce D."/>
            <person name="Han C."/>
            <person name="Tapia R."/>
            <person name="Gilna P."/>
            <person name="Schmutz J."/>
            <person name="Larimer F."/>
            <person name="Land M."/>
            <person name="Hauser L."/>
            <person name="Kyrpides N."/>
            <person name="Kim E."/>
            <person name="Richardson P."/>
        </authorList>
    </citation>
    <scope>NUCLEOTIDE SEQUENCE [LARGE SCALE GENOMIC DNA]</scope>
    <source>
        <strain evidence="1">IMS101</strain>
    </source>
</reference>
<dbReference type="HOGENOM" id="CLU_946062_0_0_3"/>
<proteinExistence type="predicted"/>
<dbReference type="OrthoDB" id="479717at2"/>
<sequence length="259" mass="30132">MTQKQKNFCFCTLALGQRYRDITKELVKDLETNAPGISLVIYTEKPNDFSSHKNVIAFKHHQQGILHCYNDKRVVCQKAISLFPVAIYIDADTRILESLPEDIEWKPGITGRHKNLVEHVSKYRASSLPILQKLADKLNIYDESFNSSRWIGEALFIIVRDNGKEIEFLETWGKISKYAELRGMHAGEGSLMGLAATKVGWVINSEAWQKISRVTQHWDASRSKPKATYWDRLQKRIGYHYRLNKSRIMALRDFEFYYK</sequence>
<dbReference type="KEGG" id="ter:Tery_2519"/>
<name>Q111U9_TRIEI</name>
<evidence type="ECO:0000313" key="1">
    <source>
        <dbReference type="EMBL" id="ABG51725.1"/>
    </source>
</evidence>
<dbReference type="RefSeq" id="WP_011612088.1">
    <property type="nucleotide sequence ID" value="NC_008312.1"/>
</dbReference>
<dbReference type="AlphaFoldDB" id="Q111U9"/>
<organism evidence="1">
    <name type="scientific">Trichodesmium erythraeum (strain IMS101)</name>
    <dbReference type="NCBI Taxonomy" id="203124"/>
    <lineage>
        <taxon>Bacteria</taxon>
        <taxon>Bacillati</taxon>
        <taxon>Cyanobacteriota</taxon>
        <taxon>Cyanophyceae</taxon>
        <taxon>Oscillatoriophycideae</taxon>
        <taxon>Oscillatoriales</taxon>
        <taxon>Microcoleaceae</taxon>
        <taxon>Trichodesmium</taxon>
    </lineage>
</organism>
<dbReference type="eggNOG" id="ENOG502ZAET">
    <property type="taxonomic scope" value="Bacteria"/>
</dbReference>
<evidence type="ECO:0008006" key="2">
    <source>
        <dbReference type="Google" id="ProtNLM"/>
    </source>
</evidence>